<dbReference type="Pfam" id="PF04176">
    <property type="entry name" value="TIP41"/>
    <property type="match status" value="1"/>
</dbReference>
<dbReference type="PANTHER" id="PTHR21021">
    <property type="entry name" value="GAF/PUTATIVE CYTOSKELETAL PROTEIN"/>
    <property type="match status" value="1"/>
</dbReference>
<organism evidence="2 3">
    <name type="scientific">Malassezia cuniculi</name>
    <dbReference type="NCBI Taxonomy" id="948313"/>
    <lineage>
        <taxon>Eukaryota</taxon>
        <taxon>Fungi</taxon>
        <taxon>Dikarya</taxon>
        <taxon>Basidiomycota</taxon>
        <taxon>Ustilaginomycotina</taxon>
        <taxon>Malasseziomycetes</taxon>
        <taxon>Malasseziales</taxon>
        <taxon>Malasseziaceae</taxon>
        <taxon>Malassezia</taxon>
    </lineage>
</organism>
<dbReference type="PANTHER" id="PTHR21021:SF16">
    <property type="entry name" value="TIP41-LIKE PROTEIN"/>
    <property type="match status" value="1"/>
</dbReference>
<name>A0AAF0J7W1_9BASI</name>
<dbReference type="InterPro" id="IPR007303">
    <property type="entry name" value="TIP41-like"/>
</dbReference>
<dbReference type="AlphaFoldDB" id="A0AAF0J7W1"/>
<dbReference type="Proteomes" id="UP001219933">
    <property type="component" value="Chromosome 4"/>
</dbReference>
<accession>A0AAF0J7W1</accession>
<dbReference type="GO" id="GO:0005829">
    <property type="term" value="C:cytosol"/>
    <property type="evidence" value="ECO:0007669"/>
    <property type="project" value="TreeGrafter"/>
</dbReference>
<evidence type="ECO:0000313" key="3">
    <source>
        <dbReference type="Proteomes" id="UP001219933"/>
    </source>
</evidence>
<sequence length="353" mass="38793">MLHREYERVHQVQGTSPADVVTERGITIGPWTICAFHGSIANAAELDRLGSVLGITPPEMPFPHNALTIKHESGFTYHFDAESALRCVGGVRDEAKLASVDCAAHFRADVSGISFDEARAQRKPGFLKVAYADNWGTSRNIQGAIAADADSDASNFCPGALPSTVSTSKEYDWTYSSTWPGLPTAAPSGRGVFVAGTDPARDRIPTERLAPSCAPIIFYDDLVLYEDELGDNGSSMLNVKVRVMPHDMLVLQRFFLRVDDVVFRVFDTRLYISFRAEDGDAIPTDERTATDRSATRPRIIRECRGAEASYADVRARLPPHRPNDLSPLTDVNWVAAQLQALQEQQLRKNAGPC</sequence>
<dbReference type="EMBL" id="CP119880">
    <property type="protein sequence ID" value="WFD36134.1"/>
    <property type="molecule type" value="Genomic_DNA"/>
</dbReference>
<evidence type="ECO:0000313" key="2">
    <source>
        <dbReference type="EMBL" id="WFD36134.1"/>
    </source>
</evidence>
<reference evidence="2" key="1">
    <citation type="submission" date="2023-03" db="EMBL/GenBank/DDBJ databases">
        <title>Mating type loci evolution in Malassezia.</title>
        <authorList>
            <person name="Coelho M.A."/>
        </authorList>
    </citation>
    <scope>NUCLEOTIDE SEQUENCE</scope>
    <source>
        <strain evidence="2">CBS 11721</strain>
    </source>
</reference>
<proteinExistence type="inferred from homology"/>
<protein>
    <submittedName>
        <fullName evidence="2">Tap42 interacting protein</fullName>
    </submittedName>
</protein>
<dbReference type="InterPro" id="IPR051330">
    <property type="entry name" value="Phosphatase_reg/MetRdx"/>
</dbReference>
<dbReference type="GO" id="GO:0031929">
    <property type="term" value="P:TOR signaling"/>
    <property type="evidence" value="ECO:0007669"/>
    <property type="project" value="TreeGrafter"/>
</dbReference>
<gene>
    <name evidence="2" type="primary">TIP41</name>
    <name evidence="2" type="ORF">MCUN1_003009</name>
</gene>
<comment type="similarity">
    <text evidence="1">Belongs to the TIP41 family.</text>
</comment>
<evidence type="ECO:0000256" key="1">
    <source>
        <dbReference type="ARBA" id="ARBA00006658"/>
    </source>
</evidence>
<keyword evidence="3" id="KW-1185">Reference proteome</keyword>